<evidence type="ECO:0000313" key="1">
    <source>
        <dbReference type="EMBL" id="KAL3591366.1"/>
    </source>
</evidence>
<dbReference type="Proteomes" id="UP000309997">
    <property type="component" value="Unassembled WGS sequence"/>
</dbReference>
<organism evidence="1 2">
    <name type="scientific">Populus alba</name>
    <name type="common">White poplar</name>
    <dbReference type="NCBI Taxonomy" id="43335"/>
    <lineage>
        <taxon>Eukaryota</taxon>
        <taxon>Viridiplantae</taxon>
        <taxon>Streptophyta</taxon>
        <taxon>Embryophyta</taxon>
        <taxon>Tracheophyta</taxon>
        <taxon>Spermatophyta</taxon>
        <taxon>Magnoliopsida</taxon>
        <taxon>eudicotyledons</taxon>
        <taxon>Gunneridae</taxon>
        <taxon>Pentapetalae</taxon>
        <taxon>rosids</taxon>
        <taxon>fabids</taxon>
        <taxon>Malpighiales</taxon>
        <taxon>Salicaceae</taxon>
        <taxon>Saliceae</taxon>
        <taxon>Populus</taxon>
    </lineage>
</organism>
<keyword evidence="2" id="KW-1185">Reference proteome</keyword>
<comment type="caution">
    <text evidence="1">The sequence shown here is derived from an EMBL/GenBank/DDBJ whole genome shotgun (WGS) entry which is preliminary data.</text>
</comment>
<proteinExistence type="predicted"/>
<name>A0ACC4C8W3_POPAL</name>
<sequence>MIGRSQQSVTINPEKLKAAVHKLSEAENYKIRVRTSLSCIPLKLSNPSLTSRVTGTGLSSKVKIRGGVIPGYRHRKASFLSRSGKGVIWGQNTTILKREIGNEGRRKWTRWR</sequence>
<reference evidence="1 2" key="1">
    <citation type="journal article" date="2024" name="Plant Biotechnol. J.">
        <title>Genome and CRISPR/Cas9 system of a widespread forest tree (Populus alba) in the world.</title>
        <authorList>
            <person name="Liu Y.J."/>
            <person name="Jiang P.F."/>
            <person name="Han X.M."/>
            <person name="Li X.Y."/>
            <person name="Wang H.M."/>
            <person name="Wang Y.J."/>
            <person name="Wang X.X."/>
            <person name="Zeng Q.Y."/>
        </authorList>
    </citation>
    <scope>NUCLEOTIDE SEQUENCE [LARGE SCALE GENOMIC DNA]</scope>
    <source>
        <strain evidence="2">cv. PAL-ZL1</strain>
    </source>
</reference>
<gene>
    <name evidence="1" type="ORF">D5086_010006</name>
</gene>
<protein>
    <submittedName>
        <fullName evidence="1">Uncharacterized protein</fullName>
    </submittedName>
</protein>
<accession>A0ACC4C8W3</accession>
<dbReference type="EMBL" id="RCHU02000005">
    <property type="protein sequence ID" value="KAL3591366.1"/>
    <property type="molecule type" value="Genomic_DNA"/>
</dbReference>
<evidence type="ECO:0000313" key="2">
    <source>
        <dbReference type="Proteomes" id="UP000309997"/>
    </source>
</evidence>